<dbReference type="Ensembl" id="ENSSAUT00010068329.1">
    <property type="protein sequence ID" value="ENSSAUP00010065243.1"/>
    <property type="gene ID" value="ENSSAUG00010026099.1"/>
</dbReference>
<organism evidence="2 3">
    <name type="scientific">Sparus aurata</name>
    <name type="common">Gilthead sea bream</name>
    <dbReference type="NCBI Taxonomy" id="8175"/>
    <lineage>
        <taxon>Eukaryota</taxon>
        <taxon>Metazoa</taxon>
        <taxon>Chordata</taxon>
        <taxon>Craniata</taxon>
        <taxon>Vertebrata</taxon>
        <taxon>Euteleostomi</taxon>
        <taxon>Actinopterygii</taxon>
        <taxon>Neopterygii</taxon>
        <taxon>Teleostei</taxon>
        <taxon>Neoteleostei</taxon>
        <taxon>Acanthomorphata</taxon>
        <taxon>Eupercaria</taxon>
        <taxon>Spariformes</taxon>
        <taxon>Sparidae</taxon>
        <taxon>Sparus</taxon>
    </lineage>
</organism>
<dbReference type="GO" id="GO:0007096">
    <property type="term" value="P:regulation of exit from mitosis"/>
    <property type="evidence" value="ECO:0007669"/>
    <property type="project" value="InterPro"/>
</dbReference>
<accession>A0A671YR09</accession>
<feature type="region of interest" description="Disordered" evidence="1">
    <location>
        <begin position="22"/>
        <end position="51"/>
    </location>
</feature>
<evidence type="ECO:0000313" key="3">
    <source>
        <dbReference type="Proteomes" id="UP000472265"/>
    </source>
</evidence>
<dbReference type="GO" id="GO:0005634">
    <property type="term" value="C:nucleus"/>
    <property type="evidence" value="ECO:0007669"/>
    <property type="project" value="InterPro"/>
</dbReference>
<evidence type="ECO:0000313" key="2">
    <source>
        <dbReference type="Ensembl" id="ENSSAUP00010065243.1"/>
    </source>
</evidence>
<dbReference type="Pfam" id="PF06581">
    <property type="entry name" value="p31comet"/>
    <property type="match status" value="2"/>
</dbReference>
<dbReference type="PANTHER" id="PTHR15681">
    <property type="entry name" value="MAD2L1-BINDING PROTEIN"/>
    <property type="match status" value="1"/>
</dbReference>
<dbReference type="PANTHER" id="PTHR15681:SF1">
    <property type="entry name" value="MAD2L1-BINDING PROTEIN"/>
    <property type="match status" value="1"/>
</dbReference>
<reference evidence="2" key="3">
    <citation type="submission" date="2025-09" db="UniProtKB">
        <authorList>
            <consortium name="Ensembl"/>
        </authorList>
    </citation>
    <scope>IDENTIFICATION</scope>
</reference>
<keyword evidence="3" id="KW-1185">Reference proteome</keyword>
<dbReference type="Gene3D" id="3.30.900.20">
    <property type="match status" value="1"/>
</dbReference>
<protein>
    <recommendedName>
        <fullName evidence="4">MAD2L1 binding protein</fullName>
    </recommendedName>
</protein>
<reference evidence="2" key="2">
    <citation type="submission" date="2025-08" db="UniProtKB">
        <authorList>
            <consortium name="Ensembl"/>
        </authorList>
    </citation>
    <scope>IDENTIFICATION</scope>
</reference>
<reference evidence="2" key="1">
    <citation type="submission" date="2021-04" db="EMBL/GenBank/DDBJ databases">
        <authorList>
            <consortium name="Wellcome Sanger Institute Data Sharing"/>
        </authorList>
    </citation>
    <scope>NUCLEOTIDE SEQUENCE [LARGE SCALE GENOMIC DNA]</scope>
</reference>
<dbReference type="Proteomes" id="UP000472265">
    <property type="component" value="Chromosome 15"/>
</dbReference>
<proteinExistence type="predicted"/>
<sequence length="204" mass="22572">MSIAHPNHITLVIIWTDNTQEQGTSGQSSVQDSNVTPSKQHNSTEASDAEVVGRAREEGLVSVVFPGTATQEGCCCFISEILKCILYQRQQLLMTYVLAEEPSAYMDGHKCQQTLQELEKVLQQLEVLFSISKVPRVSLLMGGSLVLSREVYEINMEALVVAIKNQIIALSTDPSTCKGQRAEGSDWQDYVWFQAPMAIKGFSK</sequence>
<evidence type="ECO:0008006" key="4">
    <source>
        <dbReference type="Google" id="ProtNLM"/>
    </source>
</evidence>
<name>A0A671YR09_SPAAU</name>
<dbReference type="InterPro" id="IPR053729">
    <property type="entry name" value="MAD2L1BP_domain_sf"/>
</dbReference>
<dbReference type="GeneTree" id="ENSGT00390000003812"/>
<dbReference type="InParanoid" id="A0A671YR09"/>
<evidence type="ECO:0000256" key="1">
    <source>
        <dbReference type="SAM" id="MobiDB-lite"/>
    </source>
</evidence>
<feature type="compositionally biased region" description="Polar residues" evidence="1">
    <location>
        <begin position="22"/>
        <end position="46"/>
    </location>
</feature>
<dbReference type="InterPro" id="IPR009511">
    <property type="entry name" value="MAD1/Cdc20-bound-Mad2-bd"/>
</dbReference>
<dbReference type="AlphaFoldDB" id="A0A671YR09"/>